<feature type="domain" description="Tyrosine specific protein phosphatases" evidence="2">
    <location>
        <begin position="173"/>
        <end position="225"/>
    </location>
</feature>
<dbReference type="PROSITE" id="PS50056">
    <property type="entry name" value="TYR_PHOSPHATASE_2"/>
    <property type="match status" value="1"/>
</dbReference>
<evidence type="ECO:0000259" key="2">
    <source>
        <dbReference type="PROSITE" id="PS50056"/>
    </source>
</evidence>
<keyword evidence="1" id="KW-0732">Signal</keyword>
<feature type="signal peptide" evidence="1">
    <location>
        <begin position="1"/>
        <end position="18"/>
    </location>
</feature>
<reference evidence="3 4" key="1">
    <citation type="submission" date="2014-06" db="EMBL/GenBank/DDBJ databases">
        <title>Whole Genome Sequences of Three Symbiotic Endozoicomonas Bacteria.</title>
        <authorList>
            <person name="Neave M.J."/>
            <person name="Apprill A."/>
            <person name="Voolstra C.R."/>
        </authorList>
    </citation>
    <scope>NUCLEOTIDE SEQUENCE [LARGE SCALE GENOMIC DNA]</scope>
    <source>
        <strain evidence="3 4">DSM 22380</strain>
    </source>
</reference>
<organism evidence="3 4">
    <name type="scientific">Endozoicomonas elysicola</name>
    <dbReference type="NCBI Taxonomy" id="305900"/>
    <lineage>
        <taxon>Bacteria</taxon>
        <taxon>Pseudomonadati</taxon>
        <taxon>Pseudomonadota</taxon>
        <taxon>Gammaproteobacteria</taxon>
        <taxon>Oceanospirillales</taxon>
        <taxon>Endozoicomonadaceae</taxon>
        <taxon>Endozoicomonas</taxon>
    </lineage>
</organism>
<keyword evidence="4" id="KW-1185">Reference proteome</keyword>
<dbReference type="EMBL" id="JOJP01000001">
    <property type="protein sequence ID" value="KEI70610.1"/>
    <property type="molecule type" value="Genomic_DNA"/>
</dbReference>
<dbReference type="PANTHER" id="PTHR38745:SF2">
    <property type="entry name" value="TYROSINE SPECIFIC PROTEIN PHOSPHATASES DOMAIN-CONTAINING PROTEIN"/>
    <property type="match status" value="1"/>
</dbReference>
<accession>A0A081K8Y4</accession>
<dbReference type="InterPro" id="IPR000387">
    <property type="entry name" value="Tyr_Pase_dom"/>
</dbReference>
<comment type="caution">
    <text evidence="3">The sequence shown here is derived from an EMBL/GenBank/DDBJ whole genome shotgun (WGS) entry which is preliminary data.</text>
</comment>
<dbReference type="AlphaFoldDB" id="A0A081K8Y4"/>
<name>A0A081K8Y4_9GAMM</name>
<dbReference type="SUPFAM" id="SSF52799">
    <property type="entry name" value="(Phosphotyrosine protein) phosphatases II"/>
    <property type="match status" value="1"/>
</dbReference>
<dbReference type="STRING" id="305900.GV64_07520"/>
<dbReference type="Proteomes" id="UP000027997">
    <property type="component" value="Unassembled WGS sequence"/>
</dbReference>
<evidence type="ECO:0000313" key="4">
    <source>
        <dbReference type="Proteomes" id="UP000027997"/>
    </source>
</evidence>
<sequence>MHTSVLITLLLAFSPIPAALSYQEFSTDEETFLSTEGLATTYQNETGGNFKPERVHLVAYNEQTGNYLFRGNMPLNSETFAYDELLGVINSHTLEKLGTSLPETVRIINISLVNSIEKGEKKHLEKERHFFDQNPGLGEVINRPIYGIPISVKHTHRKWRKHFSKKWGRDKLENLVNSLNILLNKDADTPVIVYVHCEAGFDRTGEVIAAYQLRYQGNSYNQAYQNAVEVAGRNISAFSKHGLQWYAYYLREVERLPTIGDI</sequence>
<evidence type="ECO:0000313" key="3">
    <source>
        <dbReference type="EMBL" id="KEI70610.1"/>
    </source>
</evidence>
<dbReference type="Gene3D" id="3.90.190.10">
    <property type="entry name" value="Protein tyrosine phosphatase superfamily"/>
    <property type="match status" value="1"/>
</dbReference>
<dbReference type="InterPro" id="IPR029021">
    <property type="entry name" value="Prot-tyrosine_phosphatase-like"/>
</dbReference>
<feature type="chain" id="PRO_5001758696" description="Tyrosine specific protein phosphatases domain-containing protein" evidence="1">
    <location>
        <begin position="19"/>
        <end position="262"/>
    </location>
</feature>
<protein>
    <recommendedName>
        <fullName evidence="2">Tyrosine specific protein phosphatases domain-containing protein</fullName>
    </recommendedName>
</protein>
<dbReference type="PROSITE" id="PS00383">
    <property type="entry name" value="TYR_PHOSPHATASE_1"/>
    <property type="match status" value="1"/>
</dbReference>
<proteinExistence type="predicted"/>
<gene>
    <name evidence="3" type="ORF">GV64_07520</name>
</gene>
<dbReference type="InterPro" id="IPR016130">
    <property type="entry name" value="Tyr_Pase_AS"/>
</dbReference>
<dbReference type="PANTHER" id="PTHR38745">
    <property type="entry name" value="PHOSPHATASE, PUTATIVE-RELATED"/>
    <property type="match status" value="1"/>
</dbReference>
<evidence type="ECO:0000256" key="1">
    <source>
        <dbReference type="SAM" id="SignalP"/>
    </source>
</evidence>
<dbReference type="RefSeq" id="WP_020580798.1">
    <property type="nucleotide sequence ID" value="NZ_JOJP01000001.1"/>
</dbReference>